<sequence>MAEKPQSRSSNAKDALDDVLPLSYRVVTRDGEKQDALRLVADSIAQQRQTASAAIIFHPLCVTGLVAMCAGVYRQYQHAGYGTLMTMLSGVVIMYLSFVRFYASRYIERAEKFRWRDWITGPDGKEDTIIAAVFGEEIIGVVVLRLKGDGVNKKKKKGSAAQAGSDGQGVVRAWTTKLRYRGKGVGSDLLHFAVQTTNRAFGSTASVEFAADHANSAHPLPDMFLRPFKRRQEKAAKALRQALKDQGNLK</sequence>
<protein>
    <submittedName>
        <fullName evidence="3">Acetyltransferase</fullName>
    </submittedName>
</protein>
<dbReference type="GO" id="GO:0016747">
    <property type="term" value="F:acyltransferase activity, transferring groups other than amino-acyl groups"/>
    <property type="evidence" value="ECO:0007669"/>
    <property type="project" value="InterPro"/>
</dbReference>
<organism evidence="3 4">
    <name type="scientific">Trichoderma cornu-damae</name>
    <dbReference type="NCBI Taxonomy" id="654480"/>
    <lineage>
        <taxon>Eukaryota</taxon>
        <taxon>Fungi</taxon>
        <taxon>Dikarya</taxon>
        <taxon>Ascomycota</taxon>
        <taxon>Pezizomycotina</taxon>
        <taxon>Sordariomycetes</taxon>
        <taxon>Hypocreomycetidae</taxon>
        <taxon>Hypocreales</taxon>
        <taxon>Hypocreaceae</taxon>
        <taxon>Trichoderma</taxon>
    </lineage>
</organism>
<feature type="domain" description="N-acetyltransferase" evidence="2">
    <location>
        <begin position="109"/>
        <end position="203"/>
    </location>
</feature>
<keyword evidence="1" id="KW-1133">Transmembrane helix</keyword>
<evidence type="ECO:0000313" key="4">
    <source>
        <dbReference type="Proteomes" id="UP000827724"/>
    </source>
</evidence>
<proteinExistence type="predicted"/>
<feature type="transmembrane region" description="Helical" evidence="1">
    <location>
        <begin position="53"/>
        <end position="73"/>
    </location>
</feature>
<dbReference type="SUPFAM" id="SSF55729">
    <property type="entry name" value="Acyl-CoA N-acyltransferases (Nat)"/>
    <property type="match status" value="1"/>
</dbReference>
<evidence type="ECO:0000313" key="3">
    <source>
        <dbReference type="EMBL" id="KAH6606116.1"/>
    </source>
</evidence>
<accession>A0A9P8QH35</accession>
<dbReference type="OrthoDB" id="5343688at2759"/>
<dbReference type="Pfam" id="PF00583">
    <property type="entry name" value="Acetyltransf_1"/>
    <property type="match status" value="1"/>
</dbReference>
<keyword evidence="4" id="KW-1185">Reference proteome</keyword>
<dbReference type="Gene3D" id="3.40.630.30">
    <property type="match status" value="1"/>
</dbReference>
<keyword evidence="1" id="KW-0812">Transmembrane</keyword>
<comment type="caution">
    <text evidence="3">The sequence shown here is derived from an EMBL/GenBank/DDBJ whole genome shotgun (WGS) entry which is preliminary data.</text>
</comment>
<evidence type="ECO:0000259" key="2">
    <source>
        <dbReference type="Pfam" id="PF00583"/>
    </source>
</evidence>
<name>A0A9P8QH35_9HYPO</name>
<dbReference type="InterPro" id="IPR000182">
    <property type="entry name" value="GNAT_dom"/>
</dbReference>
<keyword evidence="1" id="KW-0472">Membrane</keyword>
<reference evidence="3" key="1">
    <citation type="submission" date="2021-08" db="EMBL/GenBank/DDBJ databases">
        <title>Chromosome-Level Trichoderma cornu-damae using Hi-C Data.</title>
        <authorList>
            <person name="Kim C.S."/>
        </authorList>
    </citation>
    <scope>NUCLEOTIDE SEQUENCE</scope>
    <source>
        <strain evidence="3">KA19-0412C</strain>
    </source>
</reference>
<dbReference type="Proteomes" id="UP000827724">
    <property type="component" value="Unassembled WGS sequence"/>
</dbReference>
<evidence type="ECO:0000256" key="1">
    <source>
        <dbReference type="SAM" id="Phobius"/>
    </source>
</evidence>
<dbReference type="AlphaFoldDB" id="A0A9P8QH35"/>
<dbReference type="EMBL" id="JAIWOZ010000004">
    <property type="protein sequence ID" value="KAH6606116.1"/>
    <property type="molecule type" value="Genomic_DNA"/>
</dbReference>
<gene>
    <name evidence="3" type="ORF">Trco_005269</name>
</gene>
<feature type="transmembrane region" description="Helical" evidence="1">
    <location>
        <begin position="79"/>
        <end position="103"/>
    </location>
</feature>
<dbReference type="InterPro" id="IPR016181">
    <property type="entry name" value="Acyl_CoA_acyltransferase"/>
</dbReference>